<evidence type="ECO:0000256" key="1">
    <source>
        <dbReference type="SAM" id="MobiDB-lite"/>
    </source>
</evidence>
<sequence length="71" mass="7625">MSPSRATTDMPRAKSSACSSTTARSNSLACALGNTPVLPCQRCPRKVRLSARPPTRRPWLSRDRVGLSALA</sequence>
<reference evidence="2 3" key="1">
    <citation type="submission" date="2006-09" db="EMBL/GenBank/DDBJ databases">
        <title>Sequence and annotation of the 288-kb ATCV-1 virus that infects an endosymbiotic Chlorella strain of the heliozoon Acanthocystis turfacea.</title>
        <authorList>
            <person name="Fitzgerald L.A."/>
            <person name="Graves M.V."/>
            <person name="Li X."/>
            <person name="Pfitzner A.J.P."/>
            <person name="Hartigan J."/>
            <person name="Van Etten J.L."/>
        </authorList>
    </citation>
    <scope>NUCLEOTIDE SEQUENCE [LARGE SCALE GENOMIC DNA]</scope>
    <source>
        <strain evidence="2 3">ATCV-1</strain>
    </source>
</reference>
<gene>
    <name evidence="2" type="primary">z265L</name>
    <name evidence="2" type="ORF">ATCV1_z265L</name>
</gene>
<feature type="region of interest" description="Disordered" evidence="1">
    <location>
        <begin position="1"/>
        <end position="21"/>
    </location>
</feature>
<dbReference type="KEGG" id="vg:5470833"/>
<dbReference type="EMBL" id="EF101928">
    <property type="protein sequence ID" value="ABT16399.1"/>
    <property type="molecule type" value="Genomic_DNA"/>
</dbReference>
<feature type="region of interest" description="Disordered" evidence="1">
    <location>
        <begin position="49"/>
        <end position="71"/>
    </location>
</feature>
<name>A7K8M5_9PHYC</name>
<organism evidence="2 3">
    <name type="scientific">Chlorovirus heliozoae</name>
    <dbReference type="NCBI Taxonomy" id="322019"/>
    <lineage>
        <taxon>Viruses</taxon>
        <taxon>Varidnaviria</taxon>
        <taxon>Bamfordvirae</taxon>
        <taxon>Nucleocytoviricota</taxon>
        <taxon>Megaviricetes</taxon>
        <taxon>Algavirales</taxon>
        <taxon>Phycodnaviridae</taxon>
        <taxon>Chlorovirus</taxon>
    </lineage>
</organism>
<dbReference type="GeneID" id="5470833"/>
<keyword evidence="3" id="KW-1185">Reference proteome</keyword>
<evidence type="ECO:0000313" key="2">
    <source>
        <dbReference type="EMBL" id="ABT16399.1"/>
    </source>
</evidence>
<accession>A7K8M5</accession>
<proteinExistence type="predicted"/>
<dbReference type="RefSeq" id="YP_001426746.1">
    <property type="nucleotide sequence ID" value="NC_008724.1"/>
</dbReference>
<protein>
    <submittedName>
        <fullName evidence="2">Uncharacterized protein z265L</fullName>
    </submittedName>
</protein>
<evidence type="ECO:0000313" key="3">
    <source>
        <dbReference type="Proteomes" id="UP000202420"/>
    </source>
</evidence>
<dbReference type="Proteomes" id="UP000202420">
    <property type="component" value="Segment"/>
</dbReference>